<evidence type="ECO:0000313" key="2">
    <source>
        <dbReference type="Proteomes" id="UP000664601"/>
    </source>
</evidence>
<evidence type="ECO:0000313" key="1">
    <source>
        <dbReference type="EMBL" id="MBO1306842.1"/>
    </source>
</evidence>
<proteinExistence type="predicted"/>
<dbReference type="RefSeq" id="WP_207673763.1">
    <property type="nucleotide sequence ID" value="NZ_JAFREM010000018.1"/>
</dbReference>
<protein>
    <submittedName>
        <fullName evidence="1">Uncharacterized protein</fullName>
    </submittedName>
</protein>
<organism evidence="1 2">
    <name type="scientific">Candidatus Enterococcus moelleringii</name>
    <dbReference type="NCBI Taxonomy" id="2815325"/>
    <lineage>
        <taxon>Bacteria</taxon>
        <taxon>Bacillati</taxon>
        <taxon>Bacillota</taxon>
        <taxon>Bacilli</taxon>
        <taxon>Lactobacillales</taxon>
        <taxon>Enterococcaceae</taxon>
        <taxon>Enterococcus</taxon>
    </lineage>
</organism>
<accession>A0ABS3LB38</accession>
<sequence>MYNSINRNTYKIILGIFTDTKDFRDSAGETFNIIFNGKNNPANQELLDGLRDHSLML</sequence>
<keyword evidence="2" id="KW-1185">Reference proteome</keyword>
<dbReference type="Proteomes" id="UP000664601">
    <property type="component" value="Unassembled WGS sequence"/>
</dbReference>
<name>A0ABS3LB38_9ENTE</name>
<gene>
    <name evidence="1" type="ORF">JZO70_11755</name>
</gene>
<comment type="caution">
    <text evidence="1">The sequence shown here is derived from an EMBL/GenBank/DDBJ whole genome shotgun (WGS) entry which is preliminary data.</text>
</comment>
<dbReference type="EMBL" id="JAFREM010000018">
    <property type="protein sequence ID" value="MBO1306842.1"/>
    <property type="molecule type" value="Genomic_DNA"/>
</dbReference>
<reference evidence="1 2" key="1">
    <citation type="submission" date="2021-03" db="EMBL/GenBank/DDBJ databases">
        <title>Enterococcal diversity collection.</title>
        <authorList>
            <person name="Gilmore M.S."/>
            <person name="Schwartzman J."/>
            <person name="Van Tyne D."/>
            <person name="Martin M."/>
            <person name="Earl A.M."/>
            <person name="Manson A.L."/>
            <person name="Straub T."/>
            <person name="Salamzade R."/>
            <person name="Saavedra J."/>
            <person name="Lebreton F."/>
            <person name="Prichula J."/>
            <person name="Schaufler K."/>
            <person name="Gaca A."/>
            <person name="Sgardioli B."/>
            <person name="Wagenaar J."/>
            <person name="Strong T."/>
        </authorList>
    </citation>
    <scope>NUCLEOTIDE SEQUENCE [LARGE SCALE GENOMIC DNA]</scope>
    <source>
        <strain evidence="1 2">669A</strain>
    </source>
</reference>